<dbReference type="PANTHER" id="PTHR30086">
    <property type="entry name" value="ARGININE EXPORTER PROTEIN ARGO"/>
    <property type="match status" value="1"/>
</dbReference>
<keyword evidence="3 6" id="KW-0812">Transmembrane</keyword>
<evidence type="ECO:0000256" key="2">
    <source>
        <dbReference type="ARBA" id="ARBA00022475"/>
    </source>
</evidence>
<evidence type="ECO:0000256" key="3">
    <source>
        <dbReference type="ARBA" id="ARBA00022692"/>
    </source>
</evidence>
<keyword evidence="5 6" id="KW-0472">Membrane</keyword>
<dbReference type="AlphaFoldDB" id="A0A1J5PY59"/>
<evidence type="ECO:0000256" key="1">
    <source>
        <dbReference type="ARBA" id="ARBA00004651"/>
    </source>
</evidence>
<evidence type="ECO:0000256" key="6">
    <source>
        <dbReference type="SAM" id="Phobius"/>
    </source>
</evidence>
<dbReference type="EMBL" id="MLJW01002036">
    <property type="protein sequence ID" value="OIQ75856.1"/>
    <property type="molecule type" value="Genomic_DNA"/>
</dbReference>
<organism evidence="7">
    <name type="scientific">mine drainage metagenome</name>
    <dbReference type="NCBI Taxonomy" id="410659"/>
    <lineage>
        <taxon>unclassified sequences</taxon>
        <taxon>metagenomes</taxon>
        <taxon>ecological metagenomes</taxon>
    </lineage>
</organism>
<protein>
    <submittedName>
        <fullName evidence="7">Threonine efflux protein</fullName>
    </submittedName>
</protein>
<evidence type="ECO:0000256" key="4">
    <source>
        <dbReference type="ARBA" id="ARBA00022989"/>
    </source>
</evidence>
<keyword evidence="2" id="KW-1003">Cell membrane</keyword>
<dbReference type="InterPro" id="IPR001123">
    <property type="entry name" value="LeuE-type"/>
</dbReference>
<dbReference type="GO" id="GO:0015171">
    <property type="term" value="F:amino acid transmembrane transporter activity"/>
    <property type="evidence" value="ECO:0007669"/>
    <property type="project" value="TreeGrafter"/>
</dbReference>
<dbReference type="Pfam" id="PF01810">
    <property type="entry name" value="LysE"/>
    <property type="match status" value="1"/>
</dbReference>
<evidence type="ECO:0000313" key="7">
    <source>
        <dbReference type="EMBL" id="OIQ75856.1"/>
    </source>
</evidence>
<name>A0A1J5PY59_9ZZZZ</name>
<evidence type="ECO:0000256" key="5">
    <source>
        <dbReference type="ARBA" id="ARBA00023136"/>
    </source>
</evidence>
<feature type="transmembrane region" description="Helical" evidence="6">
    <location>
        <begin position="48"/>
        <end position="70"/>
    </location>
</feature>
<dbReference type="PANTHER" id="PTHR30086:SF20">
    <property type="entry name" value="ARGININE EXPORTER PROTEIN ARGO-RELATED"/>
    <property type="match status" value="1"/>
</dbReference>
<feature type="transmembrane region" description="Helical" evidence="6">
    <location>
        <begin position="158"/>
        <end position="183"/>
    </location>
</feature>
<proteinExistence type="predicted"/>
<feature type="transmembrane region" description="Helical" evidence="6">
    <location>
        <begin position="189"/>
        <end position="217"/>
    </location>
</feature>
<sequence length="250" mass="26064">MPLSGVQRRSHSGGLPGYSAVSESAHANEPHATNPHALTFHAMETTLALIPILAVLAIGVISPGPSFILVARTAVAVSRAAAISAAFGMATGAIVLAVAALLGLNALLHQIPSAYLALKVIGGIYLLYLAYKTWRGASTPISIGKNTDTSPQSLLRHFWLAAATMLSNPKAAVQYGVIFAAILPPSPSLALTVALPIGVFTLEASWYLVVAFALSATKPRDTYIRTKSAIDRTVGVVLCILGFKLLLSSK</sequence>
<comment type="caution">
    <text evidence="7">The sequence shown here is derived from an EMBL/GenBank/DDBJ whole genome shotgun (WGS) entry which is preliminary data.</text>
</comment>
<feature type="transmembrane region" description="Helical" evidence="6">
    <location>
        <begin position="114"/>
        <end position="131"/>
    </location>
</feature>
<accession>A0A1J5PY59</accession>
<reference evidence="7" key="1">
    <citation type="submission" date="2016-10" db="EMBL/GenBank/DDBJ databases">
        <title>Sequence of Gallionella enrichment culture.</title>
        <authorList>
            <person name="Poehlein A."/>
            <person name="Muehling M."/>
            <person name="Daniel R."/>
        </authorList>
    </citation>
    <scope>NUCLEOTIDE SEQUENCE</scope>
</reference>
<keyword evidence="4 6" id="KW-1133">Transmembrane helix</keyword>
<dbReference type="GO" id="GO:0005886">
    <property type="term" value="C:plasma membrane"/>
    <property type="evidence" value="ECO:0007669"/>
    <property type="project" value="UniProtKB-SubCell"/>
</dbReference>
<comment type="subcellular location">
    <subcellularLocation>
        <location evidence="1">Cell membrane</location>
        <topology evidence="1">Multi-pass membrane protein</topology>
    </subcellularLocation>
</comment>
<feature type="transmembrane region" description="Helical" evidence="6">
    <location>
        <begin position="82"/>
        <end position="108"/>
    </location>
</feature>
<gene>
    <name evidence="7" type="primary">rhtC_6</name>
    <name evidence="7" type="ORF">GALL_424720</name>
</gene>